<reference evidence="1" key="1">
    <citation type="submission" date="2023-06" db="EMBL/GenBank/DDBJ databases">
        <title>A Treasure from Seagulls: Isolation and Description of Aciduricobacillus qingdaonensis gen. nov., sp. nov., a Rare Obligately Uric Acid-utilizing Member in the Family Bacillaceae.</title>
        <authorList>
            <person name="Liu W."/>
            <person name="Wang B."/>
        </authorList>
    </citation>
    <scope>NUCLEOTIDE SEQUENCE</scope>
    <source>
        <strain evidence="1">44XB</strain>
    </source>
</reference>
<evidence type="ECO:0000313" key="1">
    <source>
        <dbReference type="EMBL" id="WLV25354.1"/>
    </source>
</evidence>
<protein>
    <submittedName>
        <fullName evidence="1">Uncharacterized protein</fullName>
    </submittedName>
</protein>
<keyword evidence="2" id="KW-1185">Reference proteome</keyword>
<name>A0ABY9KXI9_9BACI</name>
<dbReference type="EMBL" id="CP129113">
    <property type="protein sequence ID" value="WLV25354.1"/>
    <property type="molecule type" value="Genomic_DNA"/>
</dbReference>
<sequence length="66" mass="7736">MHNMLLEYFSEGTVRRDKELFVNEASGETYIPDWIHTILGEIPSFGQPALYTLKNVHFHTIRNTQQ</sequence>
<dbReference type="RefSeq" id="WP_348029142.1">
    <property type="nucleotide sequence ID" value="NZ_CP129113.1"/>
</dbReference>
<gene>
    <name evidence="1" type="ORF">QR721_03760</name>
</gene>
<dbReference type="Proteomes" id="UP001180087">
    <property type="component" value="Chromosome"/>
</dbReference>
<organism evidence="1 2">
    <name type="scientific">Aciduricibacillus chroicocephali</name>
    <dbReference type="NCBI Taxonomy" id="3054939"/>
    <lineage>
        <taxon>Bacteria</taxon>
        <taxon>Bacillati</taxon>
        <taxon>Bacillota</taxon>
        <taxon>Bacilli</taxon>
        <taxon>Bacillales</taxon>
        <taxon>Bacillaceae</taxon>
        <taxon>Aciduricibacillus</taxon>
    </lineage>
</organism>
<evidence type="ECO:0000313" key="2">
    <source>
        <dbReference type="Proteomes" id="UP001180087"/>
    </source>
</evidence>
<accession>A0ABY9KXI9</accession>
<proteinExistence type="predicted"/>